<evidence type="ECO:0000313" key="1">
    <source>
        <dbReference type="Proteomes" id="UP000095286"/>
    </source>
</evidence>
<proteinExistence type="predicted"/>
<evidence type="ECO:0000313" key="2">
    <source>
        <dbReference type="WBParaSite" id="RSKR_0000396650.1"/>
    </source>
</evidence>
<organism evidence="1 2">
    <name type="scientific">Rhabditophanes sp. KR3021</name>
    <dbReference type="NCBI Taxonomy" id="114890"/>
    <lineage>
        <taxon>Eukaryota</taxon>
        <taxon>Metazoa</taxon>
        <taxon>Ecdysozoa</taxon>
        <taxon>Nematoda</taxon>
        <taxon>Chromadorea</taxon>
        <taxon>Rhabditida</taxon>
        <taxon>Tylenchina</taxon>
        <taxon>Panagrolaimomorpha</taxon>
        <taxon>Strongyloidoidea</taxon>
        <taxon>Alloionematidae</taxon>
        <taxon>Rhabditophanes</taxon>
    </lineage>
</organism>
<accession>A0AC35TSL9</accession>
<reference evidence="2" key="1">
    <citation type="submission" date="2016-11" db="UniProtKB">
        <authorList>
            <consortium name="WormBaseParasite"/>
        </authorList>
    </citation>
    <scope>IDENTIFICATION</scope>
    <source>
        <strain evidence="2">KR3021</strain>
    </source>
</reference>
<protein>
    <submittedName>
        <fullName evidence="2">MFS domain-containing protein</fullName>
    </submittedName>
</protein>
<dbReference type="WBParaSite" id="RSKR_0000396650.1">
    <property type="protein sequence ID" value="RSKR_0000396650.1"/>
    <property type="gene ID" value="RSKR_0000396650"/>
</dbReference>
<dbReference type="Proteomes" id="UP000095286">
    <property type="component" value="Unplaced"/>
</dbReference>
<sequence length="435" mass="48527">MTLPNIRLLLITIVVSFAANWQFGYQITYINPAYNVFRKFAEDISVSPNDISKSVPFDDADFSFWWGIIVSSFYPGTVIGFVIVPYMINRFGTRASFAYSCIPVVQHLYLISDKEIFPILLIVGRTLIGIQSGCSLSLLPLFIIEISEESENSFLCTFQQISQSTSMSFYKSVKSSAKTKNKSFTKRNVWKGLVIGCIAAISYAFTADDMIDSYSSNMIRSAFPHLADLWIDLTAVFFGSILLVCSVFGSFLIEKYGAKKSLVYGLIGTAIANAVASIGDYTGYFYITALAFSWFLTSELVPVHSQNIAQSMSTGCLLMATGVVTYLYPTINKSLGSFTLLYMASIPALILATILVLFLPEVHKKNYSQINYKLRAFFFSGLNHKESSNDEERNINMYIVQPEIATEYPVNILKIQNYGTCASDINKHTQSLGLF</sequence>
<name>A0AC35TSL9_9BILA</name>